<evidence type="ECO:0000256" key="1">
    <source>
        <dbReference type="SAM" id="SignalP"/>
    </source>
</evidence>
<accession>A0ABZ0WQ67</accession>
<dbReference type="Proteomes" id="UP001325479">
    <property type="component" value="Chromosome"/>
</dbReference>
<evidence type="ECO:0008006" key="4">
    <source>
        <dbReference type="Google" id="ProtNLM"/>
    </source>
</evidence>
<feature type="chain" id="PRO_5047235547" description="Lipoprotein" evidence="1">
    <location>
        <begin position="22"/>
        <end position="110"/>
    </location>
</feature>
<proteinExistence type="predicted"/>
<name>A0ABZ0WQ67_9BURK</name>
<evidence type="ECO:0000313" key="2">
    <source>
        <dbReference type="EMBL" id="WQD79429.1"/>
    </source>
</evidence>
<organism evidence="2 3">
    <name type="scientific">Paraburkholderia kururiensis</name>
    <dbReference type="NCBI Taxonomy" id="984307"/>
    <lineage>
        <taxon>Bacteria</taxon>
        <taxon>Pseudomonadati</taxon>
        <taxon>Pseudomonadota</taxon>
        <taxon>Betaproteobacteria</taxon>
        <taxon>Burkholderiales</taxon>
        <taxon>Burkholderiaceae</taxon>
        <taxon>Paraburkholderia</taxon>
    </lineage>
</organism>
<evidence type="ECO:0000313" key="3">
    <source>
        <dbReference type="Proteomes" id="UP001325479"/>
    </source>
</evidence>
<dbReference type="RefSeq" id="WP_114811957.1">
    <property type="nucleotide sequence ID" value="NZ_CP139965.1"/>
</dbReference>
<sequence length="110" mass="11740">MNKLAATLCAPMLLAACASFQSNPDAGEPVIDTTTQRSVDSVVQCMTVEASKHDSSVKTTALPQGAMLDFGDSNVVKVRSDNGATTYRFYAGKRHIKNLWIESASKTCAP</sequence>
<dbReference type="PROSITE" id="PS51257">
    <property type="entry name" value="PROKAR_LIPOPROTEIN"/>
    <property type="match status" value="1"/>
</dbReference>
<dbReference type="EMBL" id="CP139965">
    <property type="protein sequence ID" value="WQD79429.1"/>
    <property type="molecule type" value="Genomic_DNA"/>
</dbReference>
<gene>
    <name evidence="2" type="ORF">U0042_06960</name>
</gene>
<reference evidence="2 3" key="1">
    <citation type="submission" date="2023-12" db="EMBL/GenBank/DDBJ databases">
        <title>Genome sequencing and assembly of bacterial species from a model synthetic community.</title>
        <authorList>
            <person name="Hogle S.L."/>
        </authorList>
    </citation>
    <scope>NUCLEOTIDE SEQUENCE [LARGE SCALE GENOMIC DNA]</scope>
    <source>
        <strain evidence="2 3">HAMBI 2494</strain>
    </source>
</reference>
<protein>
    <recommendedName>
        <fullName evidence="4">Lipoprotein</fullName>
    </recommendedName>
</protein>
<keyword evidence="1" id="KW-0732">Signal</keyword>
<keyword evidence="3" id="KW-1185">Reference proteome</keyword>
<feature type="signal peptide" evidence="1">
    <location>
        <begin position="1"/>
        <end position="21"/>
    </location>
</feature>